<comment type="caution">
    <text evidence="1">The sequence shown here is derived from an EMBL/GenBank/DDBJ whole genome shotgun (WGS) entry which is preliminary data.</text>
</comment>
<reference evidence="1" key="1">
    <citation type="submission" date="2022-04" db="EMBL/GenBank/DDBJ databases">
        <title>Genome of the entomopathogenic fungus Entomophthora muscae.</title>
        <authorList>
            <person name="Elya C."/>
            <person name="Lovett B.R."/>
            <person name="Lee E."/>
            <person name="Macias A.M."/>
            <person name="Hajek A.E."/>
            <person name="De Bivort B.L."/>
            <person name="Kasson M.T."/>
            <person name="De Fine Licht H.H."/>
            <person name="Stajich J.E."/>
        </authorList>
    </citation>
    <scope>NUCLEOTIDE SEQUENCE</scope>
    <source>
        <strain evidence="1">Berkeley</strain>
    </source>
</reference>
<dbReference type="Proteomes" id="UP001165960">
    <property type="component" value="Unassembled WGS sequence"/>
</dbReference>
<evidence type="ECO:0000313" key="1">
    <source>
        <dbReference type="EMBL" id="KAJ9065448.1"/>
    </source>
</evidence>
<keyword evidence="2" id="KW-1185">Reference proteome</keyword>
<protein>
    <submittedName>
        <fullName evidence="1">Uncharacterized protein</fullName>
    </submittedName>
</protein>
<gene>
    <name evidence="1" type="ORF">DSO57_1019627</name>
</gene>
<sequence>METEEETDPRNINWNTYTYEIIHFNNMKTRYENNYIQDQLVSDFPSVFQEALSGLPPDRGIRHEIDLKVSVPKACPKYCLTPQEDSTLKAYLDEALKKGLIKPAKLPFGATVVMNDISILVLKTQELNPSSLKADQTLQDSPGPANLLIHRLKLLNYSATCRPTTEDSLNSCQSAAKLVPTKTYTYKGDVTWLTEIREGPTANLPRANTEVSKSTLETLESNPDSPKATQVPQSGQEPAHLLN</sequence>
<name>A0ACC2SSW5_9FUNG</name>
<proteinExistence type="predicted"/>
<dbReference type="EMBL" id="QTSX02004349">
    <property type="protein sequence ID" value="KAJ9065448.1"/>
    <property type="molecule type" value="Genomic_DNA"/>
</dbReference>
<organism evidence="1 2">
    <name type="scientific">Entomophthora muscae</name>
    <dbReference type="NCBI Taxonomy" id="34485"/>
    <lineage>
        <taxon>Eukaryota</taxon>
        <taxon>Fungi</taxon>
        <taxon>Fungi incertae sedis</taxon>
        <taxon>Zoopagomycota</taxon>
        <taxon>Entomophthoromycotina</taxon>
        <taxon>Entomophthoromycetes</taxon>
        <taxon>Entomophthorales</taxon>
        <taxon>Entomophthoraceae</taxon>
        <taxon>Entomophthora</taxon>
    </lineage>
</organism>
<accession>A0ACC2SSW5</accession>
<evidence type="ECO:0000313" key="2">
    <source>
        <dbReference type="Proteomes" id="UP001165960"/>
    </source>
</evidence>